<dbReference type="InterPro" id="IPR055275">
    <property type="entry name" value="Ferredox_Rdtase"/>
</dbReference>
<evidence type="ECO:0000256" key="8">
    <source>
        <dbReference type="PIRNR" id="PIRNR000362"/>
    </source>
</evidence>
<dbReference type="PANTHER" id="PTHR48467">
    <property type="entry name" value="GLUTAMATE SYNTHASE 1 [NADH], CHLOROPLASTIC-LIKE"/>
    <property type="match status" value="1"/>
</dbReference>
<feature type="binding site" evidence="9">
    <location>
        <position position="425"/>
    </location>
    <ligand>
        <name>FAD</name>
        <dbReference type="ChEBI" id="CHEBI:57692"/>
    </ligand>
</feature>
<dbReference type="InterPro" id="IPR036188">
    <property type="entry name" value="FAD/NAD-bd_sf"/>
</dbReference>
<keyword evidence="5 8" id="KW-0521">NADP</keyword>
<evidence type="ECO:0000256" key="1">
    <source>
        <dbReference type="ARBA" id="ARBA00001974"/>
    </source>
</evidence>
<reference evidence="11" key="1">
    <citation type="submission" date="2020-04" db="EMBL/GenBank/DDBJ databases">
        <title>Genome Assembly and Annotation of Botryosphaeria dothidea sdau 11-99, a Latent Pathogen of Apple Fruit Ring Rot in China.</title>
        <authorList>
            <person name="Yu C."/>
            <person name="Diao Y."/>
            <person name="Lu Q."/>
            <person name="Zhao J."/>
            <person name="Cui S."/>
            <person name="Peng C."/>
            <person name="He B."/>
            <person name="Liu H."/>
        </authorList>
    </citation>
    <scope>NUCLEOTIDE SEQUENCE [LARGE SCALE GENOMIC DNA]</scope>
    <source>
        <strain evidence="11">Sdau11-99</strain>
    </source>
</reference>
<feature type="binding site" evidence="10">
    <location>
        <begin position="210"/>
        <end position="213"/>
    </location>
    <ligand>
        <name>NADP(+)</name>
        <dbReference type="ChEBI" id="CHEBI:58349"/>
    </ligand>
</feature>
<feature type="binding site" evidence="10">
    <location>
        <position position="432"/>
    </location>
    <ligand>
        <name>NADP(+)</name>
        <dbReference type="ChEBI" id="CHEBI:58349"/>
    </ligand>
</feature>
<evidence type="ECO:0000256" key="2">
    <source>
        <dbReference type="ARBA" id="ARBA00008312"/>
    </source>
</evidence>
<evidence type="ECO:0000256" key="4">
    <source>
        <dbReference type="ARBA" id="ARBA00022827"/>
    </source>
</evidence>
<dbReference type="Gene3D" id="3.40.50.720">
    <property type="entry name" value="NAD(P)-binding Rossmann-like Domain"/>
    <property type="match status" value="1"/>
</dbReference>
<dbReference type="AlphaFoldDB" id="A0A8H4N3A9"/>
<keyword evidence="3 8" id="KW-0285">Flavoprotein</keyword>
<dbReference type="SUPFAM" id="SSF51971">
    <property type="entry name" value="Nucleotide-binding domain"/>
    <property type="match status" value="1"/>
</dbReference>
<feature type="binding site" evidence="9">
    <location>
        <position position="74"/>
    </location>
    <ligand>
        <name>FAD</name>
        <dbReference type="ChEBI" id="CHEBI:57692"/>
    </ligand>
</feature>
<gene>
    <name evidence="11" type="ORF">GTA08_BOTSDO06178</name>
</gene>
<feature type="binding site" evidence="9">
    <location>
        <position position="139"/>
    </location>
    <ligand>
        <name>FAD</name>
        <dbReference type="ChEBI" id="CHEBI:57692"/>
    </ligand>
</feature>
<dbReference type="InterPro" id="IPR021163">
    <property type="entry name" value="Ferredox_Rdtase_adrenod"/>
</dbReference>
<keyword evidence="12" id="KW-1185">Reference proteome</keyword>
<evidence type="ECO:0000256" key="7">
    <source>
        <dbReference type="ARBA" id="ARBA00048933"/>
    </source>
</evidence>
<name>A0A8H4N3A9_9PEZI</name>
<evidence type="ECO:0000256" key="9">
    <source>
        <dbReference type="PIRSR" id="PIRSR000362-1"/>
    </source>
</evidence>
<evidence type="ECO:0000256" key="5">
    <source>
        <dbReference type="ARBA" id="ARBA00022857"/>
    </source>
</evidence>
<feature type="binding site" evidence="9">
    <location>
        <position position="103"/>
    </location>
    <ligand>
        <name>FAD</name>
        <dbReference type="ChEBI" id="CHEBI:57692"/>
    </ligand>
</feature>
<evidence type="ECO:0000313" key="12">
    <source>
        <dbReference type="Proteomes" id="UP000572817"/>
    </source>
</evidence>
<evidence type="ECO:0000256" key="6">
    <source>
        <dbReference type="ARBA" id="ARBA00023002"/>
    </source>
</evidence>
<feature type="binding site" evidence="9">
    <location>
        <position position="95"/>
    </location>
    <ligand>
        <name>FAD</name>
        <dbReference type="ChEBI" id="CHEBI:57692"/>
    </ligand>
</feature>
<comment type="caution">
    <text evidence="11">The sequence shown here is derived from an EMBL/GenBank/DDBJ whole genome shotgun (WGS) entry which is preliminary data.</text>
</comment>
<protein>
    <recommendedName>
        <fullName evidence="8">NADPH:adrenodoxin oxidoreductase, mitochondrial</fullName>
        <ecNumber evidence="8">1.18.1.6</ecNumber>
    </recommendedName>
</protein>
<comment type="similarity">
    <text evidence="2 8">Belongs to the ferredoxin--NADP reductase type 1 family.</text>
</comment>
<dbReference type="Gene3D" id="3.50.50.60">
    <property type="entry name" value="FAD/NAD(P)-binding domain"/>
    <property type="match status" value="1"/>
</dbReference>
<feature type="binding site" evidence="10">
    <location>
        <position position="258"/>
    </location>
    <ligand>
        <name>NADP(+)</name>
        <dbReference type="ChEBI" id="CHEBI:58349"/>
    </ligand>
</feature>
<dbReference type="EMBL" id="WWBZ02000040">
    <property type="protein sequence ID" value="KAF4305563.1"/>
    <property type="molecule type" value="Genomic_DNA"/>
</dbReference>
<proteinExistence type="inferred from homology"/>
<feature type="binding site" evidence="9">
    <location>
        <begin position="432"/>
        <end position="434"/>
    </location>
    <ligand>
        <name>FAD</name>
        <dbReference type="ChEBI" id="CHEBI:57692"/>
    </ligand>
</feature>
<evidence type="ECO:0000313" key="11">
    <source>
        <dbReference type="EMBL" id="KAF4305563.1"/>
    </source>
</evidence>
<organism evidence="11 12">
    <name type="scientific">Botryosphaeria dothidea</name>
    <dbReference type="NCBI Taxonomy" id="55169"/>
    <lineage>
        <taxon>Eukaryota</taxon>
        <taxon>Fungi</taxon>
        <taxon>Dikarya</taxon>
        <taxon>Ascomycota</taxon>
        <taxon>Pezizomycotina</taxon>
        <taxon>Dothideomycetes</taxon>
        <taxon>Dothideomycetes incertae sedis</taxon>
        <taxon>Botryosphaeriales</taxon>
        <taxon>Botryosphaeriaceae</taxon>
        <taxon>Botryosphaeria</taxon>
    </lineage>
</organism>
<dbReference type="PRINTS" id="PR00419">
    <property type="entry name" value="ADXRDTASE"/>
</dbReference>
<comment type="subcellular location">
    <subcellularLocation>
        <location evidence="8">Mitochondrion</location>
    </subcellularLocation>
</comment>
<sequence>MTLCRCPRSSAAGNLDNHQSMPAPFVCRACARTLRTPATLNAPLLRAPLSRRHYATVRKDGRPFRVAVIGSGPAGFYSAYRLISKIQDAVVDMYEQQAVPFGLVRFGVAPDHPEVKNCQDKFEQVAASPRFNFIGNVAVGTDIPLTDLKPHYDAILFSYGASKDRELGIPGENLTGVYSARAFVGWYNGLPEYAGLNPFLGRPRALIVGQGNVALDVARILLSDVDTLRKTDIASHALEHLSNSKVNSVKIAAFTIKEVRELFNLPKVHFRPIDSSYFPPPGYKLNRQMARMSKILSEGSPNGPPPPSRDVKQWSLDFNLAPSSFNATLDRKPNVITSATFHRTAFTPDSDRFDHAARVEPTPELETKTFNIDMVFRSVGYKSEPLPGLDSIGVPFDERRGIIPNDAYGRVTGVGHVPGMYVAGWVKRGPTGVIASTMEDALMTADSIVEDWERGKKFIESDGSGWDAVKGFLESSGVRRVSWEDWKKIDAAERERGAAKGKEREKFVTKREILSVLDGSFMPQMGWRGVVR</sequence>
<comment type="catalytic activity">
    <reaction evidence="7 8">
        <text>2 reduced [adrenodoxin] + NADP(+) + H(+) = 2 oxidized [adrenodoxin] + NADPH</text>
        <dbReference type="Rhea" id="RHEA:42312"/>
        <dbReference type="Rhea" id="RHEA-COMP:9998"/>
        <dbReference type="Rhea" id="RHEA-COMP:9999"/>
        <dbReference type="ChEBI" id="CHEBI:15378"/>
        <dbReference type="ChEBI" id="CHEBI:33737"/>
        <dbReference type="ChEBI" id="CHEBI:33738"/>
        <dbReference type="ChEBI" id="CHEBI:57783"/>
        <dbReference type="ChEBI" id="CHEBI:58349"/>
        <dbReference type="EC" id="1.18.1.6"/>
    </reaction>
</comment>
<evidence type="ECO:0000256" key="10">
    <source>
        <dbReference type="PIRSR" id="PIRSR000362-2"/>
    </source>
</evidence>
<dbReference type="PIRSF" id="PIRSF000362">
    <property type="entry name" value="FNR"/>
    <property type="match status" value="1"/>
</dbReference>
<accession>A0A8H4N3A9</accession>
<keyword evidence="8" id="KW-0496">Mitochondrion</keyword>
<dbReference type="GO" id="GO:0005739">
    <property type="term" value="C:mitochondrion"/>
    <property type="evidence" value="ECO:0007669"/>
    <property type="project" value="UniProtKB-SubCell"/>
</dbReference>
<dbReference type="OrthoDB" id="333024at2759"/>
<dbReference type="GO" id="GO:0016491">
    <property type="term" value="F:oxidoreductase activity"/>
    <property type="evidence" value="ECO:0007669"/>
    <property type="project" value="UniProtKB-KW"/>
</dbReference>
<comment type="cofactor">
    <cofactor evidence="1 8 9">
        <name>FAD</name>
        <dbReference type="ChEBI" id="CHEBI:57692"/>
    </cofactor>
</comment>
<dbReference type="Proteomes" id="UP000572817">
    <property type="component" value="Unassembled WGS sequence"/>
</dbReference>
<keyword evidence="4 8" id="KW-0274">FAD</keyword>
<dbReference type="PANTHER" id="PTHR48467:SF1">
    <property type="entry name" value="GLUTAMATE SYNTHASE 1 [NADH], CHLOROPLASTIC-LIKE"/>
    <property type="match status" value="1"/>
</dbReference>
<keyword evidence="6 8" id="KW-0560">Oxidoreductase</keyword>
<evidence type="ECO:0000256" key="3">
    <source>
        <dbReference type="ARBA" id="ARBA00022630"/>
    </source>
</evidence>
<dbReference type="EC" id="1.18.1.6" evidence="8"/>